<dbReference type="GO" id="GO:0000150">
    <property type="term" value="F:DNA strand exchange activity"/>
    <property type="evidence" value="ECO:0007669"/>
    <property type="project" value="InterPro"/>
</dbReference>
<dbReference type="Gene3D" id="1.10.10.60">
    <property type="entry name" value="Homeodomain-like"/>
    <property type="match status" value="1"/>
</dbReference>
<dbReference type="SUPFAM" id="SSF53098">
    <property type="entry name" value="Ribonuclease H-like"/>
    <property type="match status" value="1"/>
</dbReference>
<dbReference type="PANTHER" id="PTHR35004">
    <property type="entry name" value="TRANSPOSASE RV3428C-RELATED"/>
    <property type="match status" value="1"/>
</dbReference>
<evidence type="ECO:0000313" key="3">
    <source>
        <dbReference type="EMBL" id="TXD37033.1"/>
    </source>
</evidence>
<sequence>MQDLHQKYPFVARFQGGNEMMTPDDVAAMVRLHMLGWGSRRIARELKISRNTVKRYLREGGYVAYKKPARKRTLQELEGWLRERFLLHKGNADVVRQELESKHDISVSLRTVQRAVAPFRQELVAEAKATVRFETPPGKQLQVDFGTIKVEVGGEPKSVQLCVLTLGYSRRTFVQAFGCQRLSQWLEAIESSFHHFGGVPQELLIDNASPLVKIHDVAQGRVEFTRGLEDFCRHWGVRPRACAPYRARTKGKDERMVQYVKRNAIAGRSFESWSALEAHLQWWMREVADKRIHDTVKERPIDRFEREEKQALRPPGEHPRYTARRELRRRVKSDATVEVDTNHYSVPWRHLGRTVEVIVTDEEVRLYLNNEPLATHRRGRGRDARIIEPGHLDGVVRGRQDLIDRALANTPAEPAPEREQRRYALLRPLSDYEAVVGGER</sequence>
<dbReference type="InterPro" id="IPR054353">
    <property type="entry name" value="IstA-like_C"/>
</dbReference>
<dbReference type="EMBL" id="VOSM01000004">
    <property type="protein sequence ID" value="TXD37033.1"/>
    <property type="molecule type" value="Genomic_DNA"/>
</dbReference>
<name>A0A5C6XDY9_9DELT</name>
<keyword evidence="4" id="KW-1185">Reference proteome</keyword>
<gene>
    <name evidence="3" type="ORF">FRC98_09850</name>
</gene>
<dbReference type="AlphaFoldDB" id="A0A5C6XDY9"/>
<dbReference type="PANTHER" id="PTHR35004:SF7">
    <property type="entry name" value="INTEGRASE PROTEIN"/>
    <property type="match status" value="1"/>
</dbReference>
<dbReference type="InterPro" id="IPR001584">
    <property type="entry name" value="Integrase_cat-core"/>
</dbReference>
<comment type="caution">
    <text evidence="3">The sequence shown here is derived from an EMBL/GenBank/DDBJ whole genome shotgun (WGS) entry which is preliminary data.</text>
</comment>
<dbReference type="GO" id="GO:0003677">
    <property type="term" value="F:DNA binding"/>
    <property type="evidence" value="ECO:0007669"/>
    <property type="project" value="InterPro"/>
</dbReference>
<evidence type="ECO:0000259" key="2">
    <source>
        <dbReference type="PROSITE" id="PS50994"/>
    </source>
</evidence>
<comment type="similarity">
    <text evidence="1">Belongs to the transposase IS21/IS408/IS1162 family.</text>
</comment>
<dbReference type="Gene3D" id="3.30.420.10">
    <property type="entry name" value="Ribonuclease H-like superfamily/Ribonuclease H"/>
    <property type="match status" value="1"/>
</dbReference>
<dbReference type="InterPro" id="IPR009057">
    <property type="entry name" value="Homeodomain-like_sf"/>
</dbReference>
<protein>
    <submittedName>
        <fullName evidence="3">IS21 family transposase</fullName>
    </submittedName>
</protein>
<organism evidence="3 4">
    <name type="scientific">Lujinxingia vulgaris</name>
    <dbReference type="NCBI Taxonomy" id="2600176"/>
    <lineage>
        <taxon>Bacteria</taxon>
        <taxon>Deltaproteobacteria</taxon>
        <taxon>Bradymonadales</taxon>
        <taxon>Lujinxingiaceae</taxon>
        <taxon>Lujinxingia</taxon>
    </lineage>
</organism>
<dbReference type="SUPFAM" id="SSF46689">
    <property type="entry name" value="Homeodomain-like"/>
    <property type="match status" value="1"/>
</dbReference>
<dbReference type="Pfam" id="PF00665">
    <property type="entry name" value="rve"/>
    <property type="match status" value="1"/>
</dbReference>
<dbReference type="InterPro" id="IPR006120">
    <property type="entry name" value="Resolvase_HTH_dom"/>
</dbReference>
<dbReference type="RefSeq" id="WP_146981194.1">
    <property type="nucleotide sequence ID" value="NZ_VOSM01000004.1"/>
</dbReference>
<proteinExistence type="inferred from homology"/>
<dbReference type="Pfam" id="PF22483">
    <property type="entry name" value="Mu-transpos_C_2"/>
    <property type="match status" value="1"/>
</dbReference>
<dbReference type="OrthoDB" id="9798623at2"/>
<dbReference type="Pfam" id="PF02796">
    <property type="entry name" value="HTH_7"/>
    <property type="match status" value="1"/>
</dbReference>
<reference evidence="3 4" key="1">
    <citation type="submission" date="2019-08" db="EMBL/GenBank/DDBJ databases">
        <title>Bradymonadales sp. TMQ4.</title>
        <authorList>
            <person name="Liang Q."/>
        </authorList>
    </citation>
    <scope>NUCLEOTIDE SEQUENCE [LARGE SCALE GENOMIC DNA]</scope>
    <source>
        <strain evidence="3 4">TMQ4</strain>
    </source>
</reference>
<accession>A0A5C6XDY9</accession>
<dbReference type="Proteomes" id="UP000321412">
    <property type="component" value="Unassembled WGS sequence"/>
</dbReference>
<evidence type="ECO:0000313" key="4">
    <source>
        <dbReference type="Proteomes" id="UP000321412"/>
    </source>
</evidence>
<dbReference type="InterPro" id="IPR036397">
    <property type="entry name" value="RNaseH_sf"/>
</dbReference>
<dbReference type="NCBIfam" id="NF033546">
    <property type="entry name" value="transpos_IS21"/>
    <property type="match status" value="1"/>
</dbReference>
<feature type="domain" description="Integrase catalytic" evidence="2">
    <location>
        <begin position="132"/>
        <end position="308"/>
    </location>
</feature>
<dbReference type="PROSITE" id="PS50994">
    <property type="entry name" value="INTEGRASE"/>
    <property type="match status" value="1"/>
</dbReference>
<dbReference type="InterPro" id="IPR012337">
    <property type="entry name" value="RNaseH-like_sf"/>
</dbReference>
<evidence type="ECO:0000256" key="1">
    <source>
        <dbReference type="ARBA" id="ARBA00009277"/>
    </source>
</evidence>
<dbReference type="GO" id="GO:0015074">
    <property type="term" value="P:DNA integration"/>
    <property type="evidence" value="ECO:0007669"/>
    <property type="project" value="InterPro"/>
</dbReference>